<proteinExistence type="predicted"/>
<keyword evidence="3" id="KW-1185">Reference proteome</keyword>
<organism evidence="2 3">
    <name type="scientific">Desulfoprunum benzoelyticum</name>
    <dbReference type="NCBI Taxonomy" id="1506996"/>
    <lineage>
        <taxon>Bacteria</taxon>
        <taxon>Pseudomonadati</taxon>
        <taxon>Thermodesulfobacteriota</taxon>
        <taxon>Desulfobulbia</taxon>
        <taxon>Desulfobulbales</taxon>
        <taxon>Desulfobulbaceae</taxon>
        <taxon>Desulfoprunum</taxon>
    </lineage>
</organism>
<dbReference type="Pfam" id="PF07238">
    <property type="entry name" value="PilZ"/>
    <property type="match status" value="1"/>
</dbReference>
<protein>
    <recommendedName>
        <fullName evidence="1">PilZ domain-containing protein</fullName>
    </recommendedName>
</protein>
<dbReference type="AlphaFoldDB" id="A0A840UL29"/>
<dbReference type="SUPFAM" id="SSF141371">
    <property type="entry name" value="PilZ domain-like"/>
    <property type="match status" value="1"/>
</dbReference>
<dbReference type="InterPro" id="IPR009875">
    <property type="entry name" value="PilZ_domain"/>
</dbReference>
<dbReference type="GO" id="GO:0035438">
    <property type="term" value="F:cyclic-di-GMP binding"/>
    <property type="evidence" value="ECO:0007669"/>
    <property type="project" value="InterPro"/>
</dbReference>
<reference evidence="2 3" key="1">
    <citation type="submission" date="2020-08" db="EMBL/GenBank/DDBJ databases">
        <title>Genomic Encyclopedia of Type Strains, Phase IV (KMG-IV): sequencing the most valuable type-strain genomes for metagenomic binning, comparative biology and taxonomic classification.</title>
        <authorList>
            <person name="Goeker M."/>
        </authorList>
    </citation>
    <scope>NUCLEOTIDE SEQUENCE [LARGE SCALE GENOMIC DNA]</scope>
    <source>
        <strain evidence="2 3">DSM 28570</strain>
    </source>
</reference>
<evidence type="ECO:0000313" key="3">
    <source>
        <dbReference type="Proteomes" id="UP000539642"/>
    </source>
</evidence>
<dbReference type="EMBL" id="JACHEO010000001">
    <property type="protein sequence ID" value="MBB5346345.1"/>
    <property type="molecule type" value="Genomic_DNA"/>
</dbReference>
<comment type="caution">
    <text evidence="2">The sequence shown here is derived from an EMBL/GenBank/DDBJ whole genome shotgun (WGS) entry which is preliminary data.</text>
</comment>
<dbReference type="Gene3D" id="2.40.10.220">
    <property type="entry name" value="predicted glycosyltransferase like domains"/>
    <property type="match status" value="1"/>
</dbReference>
<evidence type="ECO:0000313" key="2">
    <source>
        <dbReference type="EMBL" id="MBB5346345.1"/>
    </source>
</evidence>
<feature type="domain" description="PilZ" evidence="1">
    <location>
        <begin position="6"/>
        <end position="103"/>
    </location>
</feature>
<dbReference type="RefSeq" id="WP_183347109.1">
    <property type="nucleotide sequence ID" value="NZ_JACHEO010000001.1"/>
</dbReference>
<accession>A0A840UL29</accession>
<dbReference type="Proteomes" id="UP000539642">
    <property type="component" value="Unassembled WGS sequence"/>
</dbReference>
<sequence length="113" mass="12495">MERPDQRTKTRVKLETSANLQISDRSLAGNTLSRDISLDGIFIRTSEPVPINVPCRVTITISGTSSTLSMQIKGRTVRQDQAGVAVRFTELELDSYLHLRNIVLNNQVPDSAA</sequence>
<gene>
    <name evidence="2" type="ORF">HNQ81_000052</name>
</gene>
<evidence type="ECO:0000259" key="1">
    <source>
        <dbReference type="Pfam" id="PF07238"/>
    </source>
</evidence>
<name>A0A840UL29_9BACT</name>